<dbReference type="AlphaFoldDB" id="A0A1G6L3T9"/>
<sequence>MSRELQPTQAALIARAEARWLDQARLRLRLVRRPRPVRPAATR</sequence>
<accession>A0A1G6L3T9</accession>
<protein>
    <submittedName>
        <fullName evidence="1">Uncharacterized protein</fullName>
    </submittedName>
</protein>
<evidence type="ECO:0000313" key="2">
    <source>
        <dbReference type="Proteomes" id="UP000199034"/>
    </source>
</evidence>
<evidence type="ECO:0000313" key="1">
    <source>
        <dbReference type="EMBL" id="SDC37771.1"/>
    </source>
</evidence>
<gene>
    <name evidence="1" type="ORF">SAMN05421872_102103</name>
</gene>
<keyword evidence="2" id="KW-1185">Reference proteome</keyword>
<dbReference type="EMBL" id="FMZM01000002">
    <property type="protein sequence ID" value="SDC37771.1"/>
    <property type="molecule type" value="Genomic_DNA"/>
</dbReference>
<reference evidence="2" key="1">
    <citation type="submission" date="2016-10" db="EMBL/GenBank/DDBJ databases">
        <authorList>
            <person name="Varghese N."/>
            <person name="Submissions S."/>
        </authorList>
    </citation>
    <scope>NUCLEOTIDE SEQUENCE [LARGE SCALE GENOMIC DNA]</scope>
    <source>
        <strain evidence="2">CGMCC 4.6858</strain>
    </source>
</reference>
<dbReference type="RefSeq" id="WP_257024110.1">
    <property type="nucleotide sequence ID" value="NZ_FMZM01000002.1"/>
</dbReference>
<dbReference type="Proteomes" id="UP000199034">
    <property type="component" value="Unassembled WGS sequence"/>
</dbReference>
<name>A0A1G6L3T9_9ACTN</name>
<proteinExistence type="predicted"/>
<organism evidence="1 2">
    <name type="scientific">Nocardioides lianchengensis</name>
    <dbReference type="NCBI Taxonomy" id="1045774"/>
    <lineage>
        <taxon>Bacteria</taxon>
        <taxon>Bacillati</taxon>
        <taxon>Actinomycetota</taxon>
        <taxon>Actinomycetes</taxon>
        <taxon>Propionibacteriales</taxon>
        <taxon>Nocardioidaceae</taxon>
        <taxon>Nocardioides</taxon>
    </lineage>
</organism>